<evidence type="ECO:0000313" key="17">
    <source>
        <dbReference type="Proteomes" id="UP001210925"/>
    </source>
</evidence>
<dbReference type="PANTHER" id="PTHR19332">
    <property type="entry name" value="PEROXISOMAL MEMBRANE PROTEIN PEX13"/>
    <property type="match status" value="1"/>
</dbReference>
<dbReference type="Pfam" id="PF04088">
    <property type="entry name" value="Peroxin-13_N"/>
    <property type="match status" value="1"/>
</dbReference>
<accession>A0AAD5UHP2</accession>
<evidence type="ECO:0000313" key="16">
    <source>
        <dbReference type="EMBL" id="KAJ3258473.1"/>
    </source>
</evidence>
<dbReference type="InterPro" id="IPR035463">
    <property type="entry name" value="Pex13"/>
</dbReference>
<keyword evidence="4" id="KW-0812">Transmembrane</keyword>
<keyword evidence="17" id="KW-1185">Reference proteome</keyword>
<dbReference type="EMBL" id="JADGKB010000027">
    <property type="protein sequence ID" value="KAJ3258473.1"/>
    <property type="molecule type" value="Genomic_DNA"/>
</dbReference>
<dbReference type="PANTHER" id="PTHR19332:SF1">
    <property type="entry name" value="PEROXISOMAL MEMBRANE PROTEIN PEX13"/>
    <property type="match status" value="1"/>
</dbReference>
<dbReference type="Pfam" id="PF00018">
    <property type="entry name" value="SH3_1"/>
    <property type="match status" value="1"/>
</dbReference>
<evidence type="ECO:0000256" key="10">
    <source>
        <dbReference type="ARBA" id="ARBA00029693"/>
    </source>
</evidence>
<feature type="domain" description="SH3" evidence="15">
    <location>
        <begin position="254"/>
        <end position="320"/>
    </location>
</feature>
<evidence type="ECO:0000256" key="13">
    <source>
        <dbReference type="PROSITE-ProRule" id="PRU00192"/>
    </source>
</evidence>
<dbReference type="AlphaFoldDB" id="A0AAD5UHP2"/>
<dbReference type="InterPro" id="IPR036028">
    <property type="entry name" value="SH3-like_dom_sf"/>
</dbReference>
<evidence type="ECO:0000256" key="8">
    <source>
        <dbReference type="ARBA" id="ARBA00023136"/>
    </source>
</evidence>
<comment type="caution">
    <text evidence="16">The sequence shown here is derived from an EMBL/GenBank/DDBJ whole genome shotgun (WGS) entry which is preliminary data.</text>
</comment>
<dbReference type="GO" id="GO:1990429">
    <property type="term" value="C:peroxisomal importomer complex"/>
    <property type="evidence" value="ECO:0007669"/>
    <property type="project" value="TreeGrafter"/>
</dbReference>
<dbReference type="SUPFAM" id="SSF50044">
    <property type="entry name" value="SH3-domain"/>
    <property type="match status" value="1"/>
</dbReference>
<keyword evidence="2 13" id="KW-0728">SH3 domain</keyword>
<protein>
    <recommendedName>
        <fullName evidence="11">Peroxisomal membrane protein PEX13</fullName>
    </recommendedName>
    <alternativeName>
        <fullName evidence="10">Peroxin-13</fullName>
    </alternativeName>
</protein>
<organism evidence="16 17">
    <name type="scientific">Boothiomyces macroporosus</name>
    <dbReference type="NCBI Taxonomy" id="261099"/>
    <lineage>
        <taxon>Eukaryota</taxon>
        <taxon>Fungi</taxon>
        <taxon>Fungi incertae sedis</taxon>
        <taxon>Chytridiomycota</taxon>
        <taxon>Chytridiomycota incertae sedis</taxon>
        <taxon>Chytridiomycetes</taxon>
        <taxon>Rhizophydiales</taxon>
        <taxon>Terramycetaceae</taxon>
        <taxon>Boothiomyces</taxon>
    </lineage>
</organism>
<comment type="similarity">
    <text evidence="1">Belongs to the peroxin-13 family.</text>
</comment>
<reference evidence="16" key="1">
    <citation type="submission" date="2020-05" db="EMBL/GenBank/DDBJ databases">
        <title>Phylogenomic resolution of chytrid fungi.</title>
        <authorList>
            <person name="Stajich J.E."/>
            <person name="Amses K."/>
            <person name="Simmons R."/>
            <person name="Seto K."/>
            <person name="Myers J."/>
            <person name="Bonds A."/>
            <person name="Quandt C.A."/>
            <person name="Barry K."/>
            <person name="Liu P."/>
            <person name="Grigoriev I."/>
            <person name="Longcore J.E."/>
            <person name="James T.Y."/>
        </authorList>
    </citation>
    <scope>NUCLEOTIDE SEQUENCE</scope>
    <source>
        <strain evidence="16">PLAUS21</strain>
    </source>
</reference>
<keyword evidence="7" id="KW-0811">Translocation</keyword>
<dbReference type="InterPro" id="IPR007223">
    <property type="entry name" value="Peroxin-13_N"/>
</dbReference>
<evidence type="ECO:0000256" key="5">
    <source>
        <dbReference type="ARBA" id="ARBA00022927"/>
    </source>
</evidence>
<evidence type="ECO:0000256" key="2">
    <source>
        <dbReference type="ARBA" id="ARBA00022443"/>
    </source>
</evidence>
<dbReference type="Gene3D" id="2.30.30.40">
    <property type="entry name" value="SH3 Domains"/>
    <property type="match status" value="1"/>
</dbReference>
<dbReference type="SMART" id="SM00326">
    <property type="entry name" value="SH3"/>
    <property type="match status" value="1"/>
</dbReference>
<evidence type="ECO:0000259" key="15">
    <source>
        <dbReference type="PROSITE" id="PS50002"/>
    </source>
</evidence>
<dbReference type="PROSITE" id="PS50002">
    <property type="entry name" value="SH3"/>
    <property type="match status" value="1"/>
</dbReference>
<dbReference type="PRINTS" id="PR00452">
    <property type="entry name" value="SH3DOMAIN"/>
</dbReference>
<gene>
    <name evidence="16" type="primary">PEX13</name>
    <name evidence="16" type="ORF">HK103_003595</name>
</gene>
<feature type="compositionally biased region" description="Polar residues" evidence="14">
    <location>
        <begin position="1"/>
        <end position="15"/>
    </location>
</feature>
<evidence type="ECO:0000256" key="6">
    <source>
        <dbReference type="ARBA" id="ARBA00022989"/>
    </source>
</evidence>
<comment type="subcellular location">
    <subcellularLocation>
        <location evidence="12">Peroxisome membrane</location>
    </subcellularLocation>
</comment>
<dbReference type="GO" id="GO:0005778">
    <property type="term" value="C:peroxisomal membrane"/>
    <property type="evidence" value="ECO:0007669"/>
    <property type="project" value="UniProtKB-SubCell"/>
</dbReference>
<feature type="region of interest" description="Disordered" evidence="14">
    <location>
        <begin position="1"/>
        <end position="21"/>
    </location>
</feature>
<sequence>MQSPQKPWETSQPATSAPLPISGGFNSYGNTGYGTGYNNYNSGYGGYNSGYGGYGGYNSYGGGMNRFGYGGYNSYGSGMYGGGVYGNSMYGMRRPMMMGPDGDMSLTQRMEQSTQSTFQVLDQIVQSFGGFAQMLESTFFATHSSFMAMIGVAEQFGHLRNYLGQVFSIIALYNSAKRFLYRAVGKQPPIDPSELNSDSFKDFAKQGPKPSKKPLIVFLGMVIGLPWLISRLIKHLEKNKPALPPAQIGPADISNLEFCKALYDFQSMEPTDLPFKKGDLIAILSKVDPQTNQPCDWWRGRSQEGRIGIFPKTYVAIIPRKNDKPAENSLKESNIMEASFEKRPIVVEEFKNT</sequence>
<evidence type="ECO:0000256" key="3">
    <source>
        <dbReference type="ARBA" id="ARBA00022448"/>
    </source>
</evidence>
<evidence type="ECO:0000256" key="14">
    <source>
        <dbReference type="SAM" id="MobiDB-lite"/>
    </source>
</evidence>
<keyword evidence="8" id="KW-0472">Membrane</keyword>
<evidence type="ECO:0000256" key="4">
    <source>
        <dbReference type="ARBA" id="ARBA00022692"/>
    </source>
</evidence>
<evidence type="ECO:0000256" key="12">
    <source>
        <dbReference type="ARBA" id="ARBA00046271"/>
    </source>
</evidence>
<keyword evidence="6" id="KW-1133">Transmembrane helix</keyword>
<evidence type="ECO:0000256" key="11">
    <source>
        <dbReference type="ARBA" id="ARBA00034535"/>
    </source>
</evidence>
<dbReference type="GO" id="GO:0016560">
    <property type="term" value="P:protein import into peroxisome matrix, docking"/>
    <property type="evidence" value="ECO:0007669"/>
    <property type="project" value="InterPro"/>
</dbReference>
<proteinExistence type="inferred from homology"/>
<evidence type="ECO:0000256" key="7">
    <source>
        <dbReference type="ARBA" id="ARBA00023010"/>
    </source>
</evidence>
<keyword evidence="5" id="KW-0653">Protein transport</keyword>
<keyword evidence="9" id="KW-0576">Peroxisome</keyword>
<dbReference type="InterPro" id="IPR001452">
    <property type="entry name" value="SH3_domain"/>
</dbReference>
<dbReference type="Proteomes" id="UP001210925">
    <property type="component" value="Unassembled WGS sequence"/>
</dbReference>
<evidence type="ECO:0000256" key="1">
    <source>
        <dbReference type="ARBA" id="ARBA00006033"/>
    </source>
</evidence>
<evidence type="ECO:0000256" key="9">
    <source>
        <dbReference type="ARBA" id="ARBA00023140"/>
    </source>
</evidence>
<name>A0AAD5UHP2_9FUNG</name>
<keyword evidence="3" id="KW-0813">Transport</keyword>